<dbReference type="InterPro" id="IPR007492">
    <property type="entry name" value="LytTR_DNA-bd_dom"/>
</dbReference>
<dbReference type="EMBL" id="WNXC01000004">
    <property type="protein sequence ID" value="MBB2149742.1"/>
    <property type="molecule type" value="Genomic_DNA"/>
</dbReference>
<feature type="domain" description="Response regulatory" evidence="2">
    <location>
        <begin position="4"/>
        <end position="115"/>
    </location>
</feature>
<accession>A0ABR6EXI2</accession>
<dbReference type="PROSITE" id="PS50930">
    <property type="entry name" value="HTH_LYTTR"/>
    <property type="match status" value="1"/>
</dbReference>
<dbReference type="InterPro" id="IPR046947">
    <property type="entry name" value="LytR-like"/>
</dbReference>
<dbReference type="Gene3D" id="2.40.50.1020">
    <property type="entry name" value="LytTr DNA-binding domain"/>
    <property type="match status" value="1"/>
</dbReference>
<evidence type="ECO:0000256" key="1">
    <source>
        <dbReference type="PROSITE-ProRule" id="PRU00169"/>
    </source>
</evidence>
<feature type="modified residue" description="4-aspartylphosphate" evidence="1">
    <location>
        <position position="55"/>
    </location>
</feature>
<gene>
    <name evidence="4" type="ORF">GM920_12610</name>
</gene>
<dbReference type="PROSITE" id="PS50110">
    <property type="entry name" value="RESPONSE_REGULATORY"/>
    <property type="match status" value="1"/>
</dbReference>
<evidence type="ECO:0000259" key="3">
    <source>
        <dbReference type="PROSITE" id="PS50930"/>
    </source>
</evidence>
<dbReference type="PANTHER" id="PTHR37299:SF1">
    <property type="entry name" value="STAGE 0 SPORULATION PROTEIN A HOMOLOG"/>
    <property type="match status" value="1"/>
</dbReference>
<proteinExistence type="predicted"/>
<dbReference type="PANTHER" id="PTHR37299">
    <property type="entry name" value="TRANSCRIPTIONAL REGULATOR-RELATED"/>
    <property type="match status" value="1"/>
</dbReference>
<keyword evidence="1" id="KW-0597">Phosphoprotein</keyword>
<name>A0ABR6EXI2_9SPHI</name>
<keyword evidence="5" id="KW-1185">Reference proteome</keyword>
<dbReference type="Pfam" id="PF00072">
    <property type="entry name" value="Response_reg"/>
    <property type="match status" value="1"/>
</dbReference>
<organism evidence="4 5">
    <name type="scientific">Pedobacter gandavensis</name>
    <dbReference type="NCBI Taxonomy" id="2679963"/>
    <lineage>
        <taxon>Bacteria</taxon>
        <taxon>Pseudomonadati</taxon>
        <taxon>Bacteroidota</taxon>
        <taxon>Sphingobacteriia</taxon>
        <taxon>Sphingobacteriales</taxon>
        <taxon>Sphingobacteriaceae</taxon>
        <taxon>Pedobacter</taxon>
    </lineage>
</organism>
<dbReference type="RefSeq" id="WP_182957739.1">
    <property type="nucleotide sequence ID" value="NZ_WNXC01000004.1"/>
</dbReference>
<feature type="domain" description="HTH LytTR-type" evidence="3">
    <location>
        <begin position="133"/>
        <end position="232"/>
    </location>
</feature>
<dbReference type="SMART" id="SM00850">
    <property type="entry name" value="LytTR"/>
    <property type="match status" value="1"/>
</dbReference>
<evidence type="ECO:0000259" key="2">
    <source>
        <dbReference type="PROSITE" id="PS50110"/>
    </source>
</evidence>
<dbReference type="SUPFAM" id="SSF52172">
    <property type="entry name" value="CheY-like"/>
    <property type="match status" value="1"/>
</dbReference>
<dbReference type="Pfam" id="PF04397">
    <property type="entry name" value="LytTR"/>
    <property type="match status" value="1"/>
</dbReference>
<reference evidence="4 5" key="1">
    <citation type="submission" date="2019-11" db="EMBL/GenBank/DDBJ databases">
        <title>Description of Pedobacter sp. LMG 31462T.</title>
        <authorList>
            <person name="Carlier A."/>
            <person name="Qi S."/>
            <person name="Vandamme P."/>
        </authorList>
    </citation>
    <scope>NUCLEOTIDE SEQUENCE [LARGE SCALE GENOMIC DNA]</scope>
    <source>
        <strain evidence="4 5">LMG 31462</strain>
    </source>
</reference>
<protein>
    <submittedName>
        <fullName evidence="4">Response regulator</fullName>
    </submittedName>
</protein>
<sequence length="234" mass="26918">MNLKCLLVDDELIAQKILKQYISLVDQLELVGVCSNAFQAMEILKTEKVDLIFLDIEMPRLLGTSLIKTLQHPPKVIFVTSHEAYAVEAFELDAVDFLLKPVSLERFLKAVNKVIDRGVPVQDKFPESSLDFICFRANRKTVKVFLDQIIYIESIKDYIKIYRDQEAPLLVKHSLSALESMLSHQLFMRIHRSFIVSIKRITAFTSYDVEINTLEIPIGRRFASQVKRLSLMKG</sequence>
<dbReference type="Proteomes" id="UP000636110">
    <property type="component" value="Unassembled WGS sequence"/>
</dbReference>
<evidence type="ECO:0000313" key="5">
    <source>
        <dbReference type="Proteomes" id="UP000636110"/>
    </source>
</evidence>
<comment type="caution">
    <text evidence="4">The sequence shown here is derived from an EMBL/GenBank/DDBJ whole genome shotgun (WGS) entry which is preliminary data.</text>
</comment>
<dbReference type="Gene3D" id="3.40.50.2300">
    <property type="match status" value="1"/>
</dbReference>
<dbReference type="SMART" id="SM00448">
    <property type="entry name" value="REC"/>
    <property type="match status" value="1"/>
</dbReference>
<evidence type="ECO:0000313" key="4">
    <source>
        <dbReference type="EMBL" id="MBB2149742.1"/>
    </source>
</evidence>
<dbReference type="InterPro" id="IPR001789">
    <property type="entry name" value="Sig_transdc_resp-reg_receiver"/>
</dbReference>
<dbReference type="InterPro" id="IPR011006">
    <property type="entry name" value="CheY-like_superfamily"/>
</dbReference>